<keyword evidence="6 8" id="KW-1133">Transmembrane helix</keyword>
<feature type="transmembrane region" description="Helical" evidence="8">
    <location>
        <begin position="160"/>
        <end position="180"/>
    </location>
</feature>
<dbReference type="AlphaFoldDB" id="A0A1J0A6Z9"/>
<evidence type="ECO:0000256" key="8">
    <source>
        <dbReference type="SAM" id="Phobius"/>
    </source>
</evidence>
<organism evidence="9 10">
    <name type="scientific">Vagococcus teuberi</name>
    <dbReference type="NCBI Taxonomy" id="519472"/>
    <lineage>
        <taxon>Bacteria</taxon>
        <taxon>Bacillati</taxon>
        <taxon>Bacillota</taxon>
        <taxon>Bacilli</taxon>
        <taxon>Lactobacillales</taxon>
        <taxon>Enterococcaceae</taxon>
        <taxon>Vagococcus</taxon>
    </lineage>
</organism>
<feature type="transmembrane region" description="Helical" evidence="8">
    <location>
        <begin position="99"/>
        <end position="118"/>
    </location>
</feature>
<keyword evidence="4" id="KW-1003">Cell membrane</keyword>
<evidence type="ECO:0000256" key="1">
    <source>
        <dbReference type="ARBA" id="ARBA00004651"/>
    </source>
</evidence>
<evidence type="ECO:0000256" key="3">
    <source>
        <dbReference type="ARBA" id="ARBA00022448"/>
    </source>
</evidence>
<evidence type="ECO:0000256" key="4">
    <source>
        <dbReference type="ARBA" id="ARBA00022475"/>
    </source>
</evidence>
<feature type="transmembrane region" description="Helical" evidence="8">
    <location>
        <begin position="124"/>
        <end position="148"/>
    </location>
</feature>
<dbReference type="Gene3D" id="1.20.1530.20">
    <property type="match status" value="1"/>
</dbReference>
<dbReference type="GO" id="GO:0055085">
    <property type="term" value="P:transmembrane transport"/>
    <property type="evidence" value="ECO:0007669"/>
    <property type="project" value="InterPro"/>
</dbReference>
<dbReference type="KEGG" id="vte:BHY08_07625"/>
<keyword evidence="5 8" id="KW-0812">Transmembrane</keyword>
<dbReference type="PANTHER" id="PTHR36838:SF1">
    <property type="entry name" value="SLR1864 PROTEIN"/>
    <property type="match status" value="1"/>
</dbReference>
<sequence>MGMTVFNETIVLIFFMFVGVWLNKRGKYSPGANIYIGYLLTTVALPAAIINSFQVDKSDRLLIMMKQTAIYTFIMIVATLLITYLIATLFKKKDMLRSLWVVSLTFSNILFIGIPIVGKLYGEVGLIVLVVCNTVTSLFLFTVGIMFLSNSREIRIRSILTTPAILAAVVGFALFMFGVKLPKPIHTFNVDLSIMTASLSMIINGSLFSQVKLKELFFDKDNLQFLFVRAIIIPIIFIPVLKFFITDPTILGVLVLLASMPVGSLDAILAEEYAGAGTKVSQYIALTTVTSMVTLPIIMSLI</sequence>
<evidence type="ECO:0008006" key="11">
    <source>
        <dbReference type="Google" id="ProtNLM"/>
    </source>
</evidence>
<dbReference type="GO" id="GO:0005886">
    <property type="term" value="C:plasma membrane"/>
    <property type="evidence" value="ECO:0007669"/>
    <property type="project" value="UniProtKB-SubCell"/>
</dbReference>
<gene>
    <name evidence="9" type="ORF">BHY08_07625</name>
</gene>
<keyword evidence="10" id="KW-1185">Reference proteome</keyword>
<proteinExistence type="inferred from homology"/>
<keyword evidence="3" id="KW-0813">Transport</keyword>
<feature type="transmembrane region" description="Helical" evidence="8">
    <location>
        <begin position="68"/>
        <end position="87"/>
    </location>
</feature>
<dbReference type="EMBL" id="CP017267">
    <property type="protein sequence ID" value="APB31710.1"/>
    <property type="molecule type" value="Genomic_DNA"/>
</dbReference>
<dbReference type="Proteomes" id="UP000191200">
    <property type="component" value="Chromosome"/>
</dbReference>
<feature type="transmembrane region" description="Helical" evidence="8">
    <location>
        <begin position="250"/>
        <end position="270"/>
    </location>
</feature>
<feature type="transmembrane region" description="Helical" evidence="8">
    <location>
        <begin position="282"/>
        <end position="301"/>
    </location>
</feature>
<feature type="transmembrane region" description="Helical" evidence="8">
    <location>
        <begin position="223"/>
        <end position="244"/>
    </location>
</feature>
<feature type="transmembrane region" description="Helical" evidence="8">
    <location>
        <begin position="35"/>
        <end position="53"/>
    </location>
</feature>
<feature type="transmembrane region" description="Helical" evidence="8">
    <location>
        <begin position="6"/>
        <end position="23"/>
    </location>
</feature>
<accession>A0A1J0A6Z9</accession>
<dbReference type="Pfam" id="PF03547">
    <property type="entry name" value="Mem_trans"/>
    <property type="match status" value="1"/>
</dbReference>
<dbReference type="PANTHER" id="PTHR36838">
    <property type="entry name" value="AUXIN EFFLUX CARRIER FAMILY PROTEIN"/>
    <property type="match status" value="1"/>
</dbReference>
<comment type="similarity">
    <text evidence="2">Belongs to the auxin efflux carrier (TC 2.A.69) family.</text>
</comment>
<evidence type="ECO:0000313" key="10">
    <source>
        <dbReference type="Proteomes" id="UP000191200"/>
    </source>
</evidence>
<evidence type="ECO:0000256" key="7">
    <source>
        <dbReference type="ARBA" id="ARBA00023136"/>
    </source>
</evidence>
<evidence type="ECO:0000256" key="5">
    <source>
        <dbReference type="ARBA" id="ARBA00022692"/>
    </source>
</evidence>
<evidence type="ECO:0000313" key="9">
    <source>
        <dbReference type="EMBL" id="APB31710.1"/>
    </source>
</evidence>
<dbReference type="InterPro" id="IPR038770">
    <property type="entry name" value="Na+/solute_symporter_sf"/>
</dbReference>
<evidence type="ECO:0000256" key="6">
    <source>
        <dbReference type="ARBA" id="ARBA00022989"/>
    </source>
</evidence>
<protein>
    <recommendedName>
        <fullName evidence="11">Transporter</fullName>
    </recommendedName>
</protein>
<dbReference type="InterPro" id="IPR004776">
    <property type="entry name" value="Mem_transp_PIN-like"/>
</dbReference>
<evidence type="ECO:0000256" key="2">
    <source>
        <dbReference type="ARBA" id="ARBA00010145"/>
    </source>
</evidence>
<name>A0A1J0A6Z9_9ENTE</name>
<comment type="subcellular location">
    <subcellularLocation>
        <location evidence="1">Cell membrane</location>
        <topology evidence="1">Multi-pass membrane protein</topology>
    </subcellularLocation>
</comment>
<reference evidence="9 10" key="1">
    <citation type="submission" date="2016-09" db="EMBL/GenBank/DDBJ databases">
        <title>Vagococcus teuberi sp. nov., isolated from the Malian artisanal sour milk fene.</title>
        <authorList>
            <person name="Wullschleger S."/>
            <person name="Seifert C."/>
            <person name="Baumgartner S."/>
            <person name="Lacroix C."/>
            <person name="Bonfoh B."/>
            <person name="Stevens M.J."/>
            <person name="Meile L."/>
        </authorList>
    </citation>
    <scope>NUCLEOTIDE SEQUENCE [LARGE SCALE GENOMIC DNA]</scope>
    <source>
        <strain evidence="9 10">DSM 21459</strain>
    </source>
</reference>
<keyword evidence="7 8" id="KW-0472">Membrane</keyword>